<dbReference type="InterPro" id="IPR050988">
    <property type="entry name" value="Mannitol_DH/Oxidoreductase"/>
</dbReference>
<dbReference type="Gene3D" id="3.40.50.720">
    <property type="entry name" value="NAD(P)-binding Rossmann-like Domain"/>
    <property type="match status" value="1"/>
</dbReference>
<proteinExistence type="predicted"/>
<reference evidence="4 5" key="2">
    <citation type="submission" date="2012-06" db="EMBL/GenBank/DDBJ databases">
        <authorList>
            <person name="Fiebig A."/>
        </authorList>
    </citation>
    <scope>NUCLEOTIDE SEQUENCE [LARGE SCALE GENOMIC DNA]</scope>
    <source>
        <strain evidence="4 5">DFL-43</strain>
    </source>
</reference>
<feature type="domain" description="Mannitol dehydrogenase N-terminal" evidence="2">
    <location>
        <begin position="38"/>
        <end position="286"/>
    </location>
</feature>
<dbReference type="InterPro" id="IPR008927">
    <property type="entry name" value="6-PGluconate_DH-like_C_sf"/>
</dbReference>
<comment type="caution">
    <text evidence="4">The sequence shown here is derived from an EMBL/GenBank/DDBJ whole genome shotgun (WGS) entry which is preliminary data.</text>
</comment>
<dbReference type="SUPFAM" id="SSF48179">
    <property type="entry name" value="6-phosphogluconate dehydrogenase C-terminal domain-like"/>
    <property type="match status" value="1"/>
</dbReference>
<dbReference type="Proteomes" id="UP000004291">
    <property type="component" value="Chromosome"/>
</dbReference>
<dbReference type="InterPro" id="IPR013328">
    <property type="entry name" value="6PGD_dom2"/>
</dbReference>
<dbReference type="STRING" id="411684.HPDFL43_10536"/>
<keyword evidence="5" id="KW-1185">Reference proteome</keyword>
<dbReference type="SUPFAM" id="SSF51735">
    <property type="entry name" value="NAD(P)-binding Rossmann-fold domains"/>
    <property type="match status" value="1"/>
</dbReference>
<dbReference type="PANTHER" id="PTHR43362:SF1">
    <property type="entry name" value="MANNITOL DEHYDROGENASE 2-RELATED"/>
    <property type="match status" value="1"/>
</dbReference>
<evidence type="ECO:0000259" key="3">
    <source>
        <dbReference type="Pfam" id="PF08125"/>
    </source>
</evidence>
<dbReference type="HOGENOM" id="CLU_027324_0_1_5"/>
<dbReference type="InterPro" id="IPR000669">
    <property type="entry name" value="Mannitol_DH"/>
</dbReference>
<dbReference type="OrthoDB" id="271711at2"/>
<feature type="domain" description="Mannitol dehydrogenase C-terminal" evidence="3">
    <location>
        <begin position="296"/>
        <end position="484"/>
    </location>
</feature>
<organism evidence="4 5">
    <name type="scientific">Hoeflea phototrophica (strain DSM 17068 / NCIMB 14078 / DFL-43)</name>
    <dbReference type="NCBI Taxonomy" id="411684"/>
    <lineage>
        <taxon>Bacteria</taxon>
        <taxon>Pseudomonadati</taxon>
        <taxon>Pseudomonadota</taxon>
        <taxon>Alphaproteobacteria</taxon>
        <taxon>Hyphomicrobiales</taxon>
        <taxon>Rhizobiaceae</taxon>
        <taxon>Hoeflea</taxon>
    </lineage>
</organism>
<dbReference type="GO" id="GO:0050086">
    <property type="term" value="F:mannitol 2-dehydrogenase activity"/>
    <property type="evidence" value="ECO:0007669"/>
    <property type="project" value="UniProtKB-EC"/>
</dbReference>
<dbReference type="PANTHER" id="PTHR43362">
    <property type="entry name" value="MANNITOL DEHYDROGENASE DSF1-RELATED"/>
    <property type="match status" value="1"/>
</dbReference>
<accession>A9DEK2</accession>
<dbReference type="InterPro" id="IPR036291">
    <property type="entry name" value="NAD(P)-bd_dom_sf"/>
</dbReference>
<evidence type="ECO:0000256" key="1">
    <source>
        <dbReference type="ARBA" id="ARBA00023002"/>
    </source>
</evidence>
<sequence>MSTPVHGKDAIRLCNKTVSDLANDIARPGYDRARLKPGIVHVGLGNFHRAHQAWYLHRLMQTGAALDWAIVGAGVRATDAVMREKLLAQDCLTTLIELDPDGISVEITGAMIDFLPVEEGNAALIRCIADPAIRIVSLTVTEGGYFVSAQSGGLDLAHPDIRHDIANPDAPRTVFGAIVAGLRVRWTSGEGPFTVQSCDNLKGNGDITRTAVVTLARQTDPDLADWIDAKGAFPNSMVDCIVPATGPAEIALARKFGIDDAAPVTHENFRQWIIEDDFCAGRPDWDCVGATFTPEVHTYEAMKIRILNAGHQVLANAGELLSVETIAGCMADRDIAALFAKVQNTEIAPLVGGTPEMTSLEYVALITSRFSNPEIHDTTRRVAFDGLSRHRGFVVPIIRDALADGRPVDGLALVEALWARMCAGVRENGSAIEANDPEWPALAAAAEIAREKPDTWLAQSHIYGDLARDERFSQAFVRALDMIWSEGARAAIRGYTG</sequence>
<keyword evidence="1 4" id="KW-0560">Oxidoreductase</keyword>
<evidence type="ECO:0000259" key="2">
    <source>
        <dbReference type="Pfam" id="PF01232"/>
    </source>
</evidence>
<name>A9DEK2_HOEPD</name>
<evidence type="ECO:0000313" key="5">
    <source>
        <dbReference type="Proteomes" id="UP000004291"/>
    </source>
</evidence>
<dbReference type="Gene3D" id="1.10.1040.10">
    <property type="entry name" value="N-(1-d-carboxylethyl)-l-norvaline Dehydrogenase, domain 2"/>
    <property type="match status" value="1"/>
</dbReference>
<dbReference type="EMBL" id="ABIA03000003">
    <property type="protein sequence ID" value="EDQ31820.1"/>
    <property type="molecule type" value="Genomic_DNA"/>
</dbReference>
<dbReference type="AlphaFoldDB" id="A9DEK2"/>
<dbReference type="InterPro" id="IPR013131">
    <property type="entry name" value="Mannitol_DH_N"/>
</dbReference>
<dbReference type="PRINTS" id="PR00084">
    <property type="entry name" value="MTLDHDRGNASE"/>
</dbReference>
<dbReference type="eggNOG" id="COG0246">
    <property type="taxonomic scope" value="Bacteria"/>
</dbReference>
<dbReference type="Pfam" id="PF01232">
    <property type="entry name" value="Mannitol_dh"/>
    <property type="match status" value="1"/>
</dbReference>
<dbReference type="InterPro" id="IPR013118">
    <property type="entry name" value="Mannitol_DH_C"/>
</dbReference>
<protein>
    <submittedName>
        <fullName evidence="4">Mannitol-1-phosphate/altronate dehydrogenase</fullName>
        <ecNumber evidence="4">1.1.1.67</ecNumber>
    </submittedName>
</protein>
<dbReference type="Pfam" id="PF08125">
    <property type="entry name" value="Mannitol_dh_C"/>
    <property type="match status" value="1"/>
</dbReference>
<gene>
    <name evidence="4" type="ORF">HPDFL43_10536</name>
</gene>
<dbReference type="RefSeq" id="WP_007197880.1">
    <property type="nucleotide sequence ID" value="NZ_CM002917.1"/>
</dbReference>
<reference evidence="4 5" key="1">
    <citation type="submission" date="2007-10" db="EMBL/GenBank/DDBJ databases">
        <authorList>
            <person name="Wagner-Dobler I."/>
            <person name="Ferriera S."/>
            <person name="Johnson J."/>
            <person name="Kravitz S."/>
            <person name="Beeson K."/>
            <person name="Sutton G."/>
            <person name="Rogers Y.-H."/>
            <person name="Friedman R."/>
            <person name="Frazier M."/>
            <person name="Venter J.C."/>
        </authorList>
    </citation>
    <scope>NUCLEOTIDE SEQUENCE [LARGE SCALE GENOMIC DNA]</scope>
    <source>
        <strain evidence="4 5">DFL-43</strain>
    </source>
</reference>
<dbReference type="EC" id="1.1.1.67" evidence="4"/>
<evidence type="ECO:0000313" key="4">
    <source>
        <dbReference type="EMBL" id="EDQ31820.1"/>
    </source>
</evidence>